<feature type="transmembrane region" description="Helical" evidence="10">
    <location>
        <begin position="936"/>
        <end position="956"/>
    </location>
</feature>
<evidence type="ECO:0000256" key="9">
    <source>
        <dbReference type="SAM" id="MobiDB-lite"/>
    </source>
</evidence>
<feature type="domain" description="TRPM-like" evidence="13">
    <location>
        <begin position="494"/>
        <end position="772"/>
    </location>
</feature>
<keyword evidence="15" id="KW-1185">Reference proteome</keyword>
<keyword evidence="8" id="KW-0175">Coiled coil</keyword>
<evidence type="ECO:0000259" key="13">
    <source>
        <dbReference type="Pfam" id="PF25508"/>
    </source>
</evidence>
<evidence type="ECO:0000256" key="10">
    <source>
        <dbReference type="SAM" id="Phobius"/>
    </source>
</evidence>
<evidence type="ECO:0000256" key="8">
    <source>
        <dbReference type="SAM" id="Coils"/>
    </source>
</evidence>
<dbReference type="OrthoDB" id="301415at2759"/>
<dbReference type="Proteomes" id="UP000007110">
    <property type="component" value="Unassembled WGS sequence"/>
</dbReference>
<feature type="domain" description="Ion transport" evidence="11">
    <location>
        <begin position="847"/>
        <end position="1085"/>
    </location>
</feature>
<dbReference type="PANTHER" id="PTHR13800:SF12">
    <property type="entry name" value="TRANSIENT RECEPTOR POTENTIAL CATION CHANNEL SUBFAMILY M MEMBER-LIKE 2"/>
    <property type="match status" value="1"/>
</dbReference>
<dbReference type="KEGG" id="spu:587471"/>
<dbReference type="InterPro" id="IPR005821">
    <property type="entry name" value="Ion_trans_dom"/>
</dbReference>
<feature type="transmembrane region" description="Helical" evidence="10">
    <location>
        <begin position="792"/>
        <end position="810"/>
    </location>
</feature>
<evidence type="ECO:0000256" key="1">
    <source>
        <dbReference type="ARBA" id="ARBA00004141"/>
    </source>
</evidence>
<dbReference type="EnsemblMetazoa" id="XM_030993024">
    <property type="protein sequence ID" value="XP_030848884"/>
    <property type="gene ID" value="LOC587471"/>
</dbReference>
<evidence type="ECO:0000256" key="4">
    <source>
        <dbReference type="ARBA" id="ARBA00022989"/>
    </source>
</evidence>
<feature type="domain" description="TRPM SLOG" evidence="12">
    <location>
        <begin position="163"/>
        <end position="439"/>
    </location>
</feature>
<keyword evidence="4 10" id="KW-1133">Transmembrane helix</keyword>
<dbReference type="InParanoid" id="A0A7M7PBT2"/>
<accession>A0A7M7PBT2</accession>
<reference evidence="15" key="1">
    <citation type="submission" date="2015-02" db="EMBL/GenBank/DDBJ databases">
        <title>Genome sequencing for Strongylocentrotus purpuratus.</title>
        <authorList>
            <person name="Murali S."/>
            <person name="Liu Y."/>
            <person name="Vee V."/>
            <person name="English A."/>
            <person name="Wang M."/>
            <person name="Skinner E."/>
            <person name="Han Y."/>
            <person name="Muzny D.M."/>
            <person name="Worley K.C."/>
            <person name="Gibbs R.A."/>
        </authorList>
    </citation>
    <scope>NUCLEOTIDE SEQUENCE</scope>
</reference>
<feature type="transmembrane region" description="Helical" evidence="10">
    <location>
        <begin position="912"/>
        <end position="930"/>
    </location>
</feature>
<dbReference type="GO" id="GO:0070588">
    <property type="term" value="P:calcium ion transmembrane transport"/>
    <property type="evidence" value="ECO:0000318"/>
    <property type="project" value="GO_Central"/>
</dbReference>
<evidence type="ECO:0000256" key="6">
    <source>
        <dbReference type="ARBA" id="ARBA00023136"/>
    </source>
</evidence>
<dbReference type="Pfam" id="PF00520">
    <property type="entry name" value="Ion_trans"/>
    <property type="match status" value="1"/>
</dbReference>
<keyword evidence="2" id="KW-0813">Transport</keyword>
<dbReference type="PANTHER" id="PTHR13800">
    <property type="entry name" value="TRANSIENT RECEPTOR POTENTIAL CATION CHANNEL, SUBFAMILY M, MEMBER 6"/>
    <property type="match status" value="1"/>
</dbReference>
<feature type="transmembrane region" description="Helical" evidence="10">
    <location>
        <begin position="1051"/>
        <end position="1075"/>
    </location>
</feature>
<dbReference type="Pfam" id="PF25508">
    <property type="entry name" value="TRPM2"/>
    <property type="match status" value="1"/>
</dbReference>
<feature type="compositionally biased region" description="Low complexity" evidence="9">
    <location>
        <begin position="1413"/>
        <end position="1423"/>
    </location>
</feature>
<dbReference type="RefSeq" id="XP_030848884.1">
    <property type="nucleotide sequence ID" value="XM_030993024.1"/>
</dbReference>
<evidence type="ECO:0000256" key="5">
    <source>
        <dbReference type="ARBA" id="ARBA00023065"/>
    </source>
</evidence>
<evidence type="ECO:0000256" key="3">
    <source>
        <dbReference type="ARBA" id="ARBA00022692"/>
    </source>
</evidence>
<dbReference type="RefSeq" id="XP_030848879.1">
    <property type="nucleotide sequence ID" value="XM_030993019.1"/>
</dbReference>
<evidence type="ECO:0000259" key="12">
    <source>
        <dbReference type="Pfam" id="PF18139"/>
    </source>
</evidence>
<dbReference type="Pfam" id="PF18139">
    <property type="entry name" value="LSDAT_euk"/>
    <property type="match status" value="1"/>
</dbReference>
<sequence length="1468" mass="166894">MDPPGIYPDTESVCIQRSIHGVGRTSSLRRRDTVSGDEVDWEKLEEEEKKRSLRRGSSWAKVSSVVKATHFVVDMADPTPTQSSWIKGNFKKKECIRYVIDPKQLNVCCCGRLPRQHCRDANLDRSSQGSSTWDKDLDVREYPTDANGQLYFKGKMASPKPVKYVRISNNTDPKLALKILTKYWKLSIPQLVISVSGGAKNFKLNAQDQATFNRGLIKAIQTIAVWVISGGTNVGVRKVVGTAIREARSMSRIAKEKMPKFALIGIPPWAYVAGTDRLINEKNEEIRSVSYRVDPVVKRGQPSPLNPDHTHFIMIDCGRKNRYGDSVELKSKIQEAMLQPESEGGLGIPVVNVILEGGVDTIDTVVQAVQRRTPVILCNGTGRVADILSYATRHAEENGGVRCVKPSCLPILREKIHVLLSIGYESQEMVEIMDKIDQCVLDEDLLTVFEMQKKEHTDLDLAILTALLKLHAVTPLHQLSLAMSWNRADVAESKIFTDDVSIPLPKLHPFITDALVNNRVDFLRLFIERGAIIKDYLTVVRLRRLYNSAPDTCFLRTLVDDVLHRKPGQPIFLHDIGILIKFLTGTHHEPLYTNDRHYRRSTNRETRALLVLSTSLTGMSLLNSAQEEYIHTKGFKNALTTGAAHLSMVELANPGMHFDHPFRELFIWAILMDRPEIAAYLWEQVDAPLSSAITASAILTTMSDIQISLPYSDDDYIINARKFEQMAIGVTEECHEVNEELARKLVSFPQARWNKSVIHMAAESLNKEFISHPCCQGYVHDIWLGGITASDIYIILTIFFPIFIPLLIGFKEEKEDESKESQRSSIFKKLRMFYMAPITRFYFFMVSYVFFLVLYSLFIMFFFRAEPTYVEYAVFIWILTLALEEIAEAIFSNSGLAIRQSFKIWFKSGWNKFDICLLAPTILAFGLHWYPPALEISRSIYAIGCMLFYVRTLRLFSASTRLGPKMVMIWKMMHEMVTFLCILAMFLLGYGVASQSLLFPDQDFGWFPFKNALVVPYFQIYGELYLDAIQHGDVDGCGVEGGDPCPTANMLVIFLFAIYLLIGNVLLLNLLVAIFSRIFEEIQANSLVIWRYEYYFLVMEFKDKSWLPPPFNVLVHLYKSLQWVFRCCIKACTEEVDNGDQAKRKLEEINLHLFERECAAQFKRDRAEDEDEDLEQRMERMEKKLDDLGEVLSHLIPKEHIATSEMHRKVSTHSQNKAPSSLPAPKHDIPVSSPVGRELDFSMPSSSQTANDFKVPSPPYPGHSTTIRNDNEERRRFVEQMNAMNDFLQQSQSSSKKPHIPPLPPSMSSPLLQPGDSHQSGLSLSDMQSFLSHMQHIPSQNVVGSHINHDANDESDNYVLEHTIIESPAVPETRHRSPPEGGDVPRNSNRPKSASKKRRKKKRVAPESKESSADAWSISSSENSPREPKVPLSTVSHTHSYPAWYQRSAFSTIREQADEEEKEEQRQS</sequence>
<feature type="region of interest" description="Disordered" evidence="9">
    <location>
        <begin position="1366"/>
        <end position="1444"/>
    </location>
</feature>
<reference evidence="14" key="2">
    <citation type="submission" date="2021-01" db="UniProtKB">
        <authorList>
            <consortium name="EnsemblMetazoa"/>
        </authorList>
    </citation>
    <scope>IDENTIFICATION</scope>
</reference>
<evidence type="ECO:0000256" key="2">
    <source>
        <dbReference type="ARBA" id="ARBA00022448"/>
    </source>
</evidence>
<keyword evidence="5" id="KW-0406">Ion transport</keyword>
<evidence type="ECO:0000256" key="7">
    <source>
        <dbReference type="ARBA" id="ARBA00023303"/>
    </source>
</evidence>
<feature type="coiled-coil region" evidence="8">
    <location>
        <begin position="1164"/>
        <end position="1191"/>
    </location>
</feature>
<feature type="region of interest" description="Disordered" evidence="9">
    <location>
        <begin position="1203"/>
        <end position="1270"/>
    </location>
</feature>
<dbReference type="GO" id="GO:0099604">
    <property type="term" value="F:ligand-gated calcium channel activity"/>
    <property type="evidence" value="ECO:0000318"/>
    <property type="project" value="GO_Central"/>
</dbReference>
<dbReference type="EnsemblMetazoa" id="XM_030993019">
    <property type="protein sequence ID" value="XP_030848879"/>
    <property type="gene ID" value="LOC587471"/>
</dbReference>
<organism evidence="14 15">
    <name type="scientific">Strongylocentrotus purpuratus</name>
    <name type="common">Purple sea urchin</name>
    <dbReference type="NCBI Taxonomy" id="7668"/>
    <lineage>
        <taxon>Eukaryota</taxon>
        <taxon>Metazoa</taxon>
        <taxon>Echinodermata</taxon>
        <taxon>Eleutherozoa</taxon>
        <taxon>Echinozoa</taxon>
        <taxon>Echinoidea</taxon>
        <taxon>Euechinoidea</taxon>
        <taxon>Echinacea</taxon>
        <taxon>Camarodonta</taxon>
        <taxon>Echinidea</taxon>
        <taxon>Strongylocentrotidae</taxon>
        <taxon>Strongylocentrotus</taxon>
    </lineage>
</organism>
<dbReference type="InterPro" id="IPR050927">
    <property type="entry name" value="TRPM"/>
</dbReference>
<dbReference type="EnsemblMetazoa" id="XM_030993030">
    <property type="protein sequence ID" value="XP_030848890"/>
    <property type="gene ID" value="LOC587471"/>
</dbReference>
<dbReference type="RefSeq" id="XP_030848890.1">
    <property type="nucleotide sequence ID" value="XM_030993030.1"/>
</dbReference>
<keyword evidence="3 10" id="KW-0812">Transmembrane</keyword>
<proteinExistence type="predicted"/>
<evidence type="ECO:0000313" key="14">
    <source>
        <dbReference type="EnsemblMetazoa" id="XP_030848884"/>
    </source>
</evidence>
<dbReference type="GeneID" id="587471"/>
<feature type="compositionally biased region" description="Basic residues" evidence="9">
    <location>
        <begin position="1393"/>
        <end position="1403"/>
    </location>
</feature>
<name>A0A7M7PBT2_STRPU</name>
<dbReference type="GO" id="GO:0005886">
    <property type="term" value="C:plasma membrane"/>
    <property type="evidence" value="ECO:0000318"/>
    <property type="project" value="GO_Central"/>
</dbReference>
<comment type="subcellular location">
    <subcellularLocation>
        <location evidence="1">Membrane</location>
        <topology evidence="1">Multi-pass membrane protein</topology>
    </subcellularLocation>
</comment>
<evidence type="ECO:0000313" key="15">
    <source>
        <dbReference type="Proteomes" id="UP000007110"/>
    </source>
</evidence>
<dbReference type="InterPro" id="IPR041491">
    <property type="entry name" value="TRPM_SLOG"/>
</dbReference>
<protein>
    <submittedName>
        <fullName evidence="14">Uncharacterized protein</fullName>
    </submittedName>
</protein>
<feature type="region of interest" description="Disordered" evidence="9">
    <location>
        <begin position="1289"/>
        <end position="1323"/>
    </location>
</feature>
<keyword evidence="7" id="KW-0407">Ion channel</keyword>
<dbReference type="InterPro" id="IPR057366">
    <property type="entry name" value="TRPM-like"/>
</dbReference>
<dbReference type="OMA" id="REDINWK"/>
<feature type="transmembrane region" description="Helical" evidence="10">
    <location>
        <begin position="841"/>
        <end position="863"/>
    </location>
</feature>
<feature type="transmembrane region" description="Helical" evidence="10">
    <location>
        <begin position="869"/>
        <end position="891"/>
    </location>
</feature>
<feature type="transmembrane region" description="Helical" evidence="10">
    <location>
        <begin position="977"/>
        <end position="999"/>
    </location>
</feature>
<evidence type="ECO:0000259" key="11">
    <source>
        <dbReference type="Pfam" id="PF00520"/>
    </source>
</evidence>
<keyword evidence="6 10" id="KW-0472">Membrane</keyword>